<sequence length="293" mass="32450">MSSDSEPHFKYYHYDPSLAGACILAVLFGALTIWHSILISKHRTWYFIPLAIGGVFEFVGYISRAVSNKQAPNPTIGPFVIQTLLLLLAPALFAASIYMILGRIIISVDGESLSPIKKRWLTKVFVTSDVISFFVQLGGGGLMASSHASTSNLGSHIVLAGLLIQIVIFGFFVVVALVFHRRLRARPTSRCDDPSLPWKKFLYIVYITSGFIMIRSIVRVAEFVQGFEGTIMLHEVYLYVFDAVPMAAVMGVFSIWYPSNFSNQARKAIVDRESGGSNAEFELSNGEISNVEH</sequence>
<evidence type="ECO:0000313" key="6">
    <source>
        <dbReference type="EMBL" id="RFU33043.1"/>
    </source>
</evidence>
<feature type="transmembrane region" description="Helical" evidence="5">
    <location>
        <begin position="18"/>
        <end position="38"/>
    </location>
</feature>
<organism evidence="6 7">
    <name type="scientific">Scytalidium lignicola</name>
    <name type="common">Hyphomycete</name>
    <dbReference type="NCBI Taxonomy" id="5539"/>
    <lineage>
        <taxon>Eukaryota</taxon>
        <taxon>Fungi</taxon>
        <taxon>Dikarya</taxon>
        <taxon>Ascomycota</taxon>
        <taxon>Pezizomycotina</taxon>
        <taxon>Leotiomycetes</taxon>
        <taxon>Leotiomycetes incertae sedis</taxon>
        <taxon>Scytalidium</taxon>
    </lineage>
</organism>
<keyword evidence="2 5" id="KW-0812">Transmembrane</keyword>
<dbReference type="OMA" id="EKHICIS"/>
<dbReference type="GO" id="GO:0016020">
    <property type="term" value="C:membrane"/>
    <property type="evidence" value="ECO:0007669"/>
    <property type="project" value="UniProtKB-SubCell"/>
</dbReference>
<feature type="transmembrane region" description="Helical" evidence="5">
    <location>
        <begin position="120"/>
        <end position="137"/>
    </location>
</feature>
<dbReference type="Pfam" id="PF04479">
    <property type="entry name" value="RTA1"/>
    <property type="match status" value="1"/>
</dbReference>
<dbReference type="OrthoDB" id="3358017at2759"/>
<comment type="subcellular location">
    <subcellularLocation>
        <location evidence="1">Membrane</location>
        <topology evidence="1">Multi-pass membrane protein</topology>
    </subcellularLocation>
</comment>
<dbReference type="EMBL" id="NCSJ02000042">
    <property type="protein sequence ID" value="RFU33043.1"/>
    <property type="molecule type" value="Genomic_DNA"/>
</dbReference>
<feature type="transmembrane region" description="Helical" evidence="5">
    <location>
        <begin position="79"/>
        <end position="100"/>
    </location>
</feature>
<feature type="transmembrane region" description="Helical" evidence="5">
    <location>
        <begin position="201"/>
        <end position="218"/>
    </location>
</feature>
<reference evidence="6 7" key="1">
    <citation type="submission" date="2018-05" db="EMBL/GenBank/DDBJ databases">
        <title>Draft genome sequence of Scytalidium lignicola DSM 105466, a ubiquitous saprotrophic fungus.</title>
        <authorList>
            <person name="Buettner E."/>
            <person name="Gebauer A.M."/>
            <person name="Hofrichter M."/>
            <person name="Liers C."/>
            <person name="Kellner H."/>
        </authorList>
    </citation>
    <scope>NUCLEOTIDE SEQUENCE [LARGE SCALE GENOMIC DNA]</scope>
    <source>
        <strain evidence="6 7">DSM 105466</strain>
    </source>
</reference>
<keyword evidence="3 5" id="KW-1133">Transmembrane helix</keyword>
<dbReference type="AlphaFoldDB" id="A0A3E2HIQ3"/>
<protein>
    <submittedName>
        <fullName evidence="6">Uncharacterized protein</fullName>
    </submittedName>
</protein>
<feature type="transmembrane region" description="Helical" evidence="5">
    <location>
        <begin position="157"/>
        <end position="180"/>
    </location>
</feature>
<dbReference type="Proteomes" id="UP000258309">
    <property type="component" value="Unassembled WGS sequence"/>
</dbReference>
<evidence type="ECO:0000256" key="1">
    <source>
        <dbReference type="ARBA" id="ARBA00004141"/>
    </source>
</evidence>
<evidence type="ECO:0000256" key="4">
    <source>
        <dbReference type="ARBA" id="ARBA00023136"/>
    </source>
</evidence>
<proteinExistence type="predicted"/>
<dbReference type="PANTHER" id="PTHR31465:SF1">
    <property type="entry name" value="PROTEIN RTA1-RELATED"/>
    <property type="match status" value="1"/>
</dbReference>
<feature type="non-terminal residue" evidence="6">
    <location>
        <position position="1"/>
    </location>
</feature>
<keyword evidence="4 5" id="KW-0472">Membrane</keyword>
<accession>A0A3E2HIQ3</accession>
<evidence type="ECO:0000256" key="2">
    <source>
        <dbReference type="ARBA" id="ARBA00022692"/>
    </source>
</evidence>
<feature type="non-terminal residue" evidence="6">
    <location>
        <position position="293"/>
    </location>
</feature>
<evidence type="ECO:0000256" key="3">
    <source>
        <dbReference type="ARBA" id="ARBA00022989"/>
    </source>
</evidence>
<name>A0A3E2HIQ3_SCYLI</name>
<dbReference type="PANTHER" id="PTHR31465">
    <property type="entry name" value="PROTEIN RTA1-RELATED"/>
    <property type="match status" value="1"/>
</dbReference>
<gene>
    <name evidence="6" type="ORF">B7463_g3277</name>
</gene>
<dbReference type="STRING" id="5539.A0A3E2HIQ3"/>
<feature type="transmembrane region" description="Helical" evidence="5">
    <location>
        <begin position="45"/>
        <end position="67"/>
    </location>
</feature>
<comment type="caution">
    <text evidence="6">The sequence shown here is derived from an EMBL/GenBank/DDBJ whole genome shotgun (WGS) entry which is preliminary data.</text>
</comment>
<feature type="transmembrane region" description="Helical" evidence="5">
    <location>
        <begin position="238"/>
        <end position="257"/>
    </location>
</feature>
<evidence type="ECO:0000313" key="7">
    <source>
        <dbReference type="Proteomes" id="UP000258309"/>
    </source>
</evidence>
<keyword evidence="7" id="KW-1185">Reference proteome</keyword>
<dbReference type="InterPro" id="IPR007568">
    <property type="entry name" value="RTA1"/>
</dbReference>
<evidence type="ECO:0000256" key="5">
    <source>
        <dbReference type="SAM" id="Phobius"/>
    </source>
</evidence>